<dbReference type="AlphaFoldDB" id="A0AAD7RUN7"/>
<evidence type="ECO:0000313" key="1">
    <source>
        <dbReference type="EMBL" id="KAJ8390592.1"/>
    </source>
</evidence>
<protein>
    <submittedName>
        <fullName evidence="1">Uncharacterized protein</fullName>
    </submittedName>
</protein>
<accession>A0AAD7RUN7</accession>
<gene>
    <name evidence="1" type="ORF">AAFF_G00101980</name>
</gene>
<reference evidence="1" key="1">
    <citation type="journal article" date="2023" name="Science">
        <title>Genome structures resolve the early diversification of teleost fishes.</title>
        <authorList>
            <person name="Parey E."/>
            <person name="Louis A."/>
            <person name="Montfort J."/>
            <person name="Bouchez O."/>
            <person name="Roques C."/>
            <person name="Iampietro C."/>
            <person name="Lluch J."/>
            <person name="Castinel A."/>
            <person name="Donnadieu C."/>
            <person name="Desvignes T."/>
            <person name="Floi Bucao C."/>
            <person name="Jouanno E."/>
            <person name="Wen M."/>
            <person name="Mejri S."/>
            <person name="Dirks R."/>
            <person name="Jansen H."/>
            <person name="Henkel C."/>
            <person name="Chen W.J."/>
            <person name="Zahm M."/>
            <person name="Cabau C."/>
            <person name="Klopp C."/>
            <person name="Thompson A.W."/>
            <person name="Robinson-Rechavi M."/>
            <person name="Braasch I."/>
            <person name="Lecointre G."/>
            <person name="Bobe J."/>
            <person name="Postlethwait J.H."/>
            <person name="Berthelot C."/>
            <person name="Roest Crollius H."/>
            <person name="Guiguen Y."/>
        </authorList>
    </citation>
    <scope>NUCLEOTIDE SEQUENCE</scope>
    <source>
        <strain evidence="1">NC1722</strain>
    </source>
</reference>
<proteinExistence type="predicted"/>
<evidence type="ECO:0000313" key="2">
    <source>
        <dbReference type="Proteomes" id="UP001221898"/>
    </source>
</evidence>
<dbReference type="Proteomes" id="UP001221898">
    <property type="component" value="Unassembled WGS sequence"/>
</dbReference>
<name>A0AAD7RUN7_9TELE</name>
<dbReference type="EMBL" id="JAINUG010000167">
    <property type="protein sequence ID" value="KAJ8390592.1"/>
    <property type="molecule type" value="Genomic_DNA"/>
</dbReference>
<keyword evidence="2" id="KW-1185">Reference proteome</keyword>
<sequence>MKITSYISDMLRNAQGHGLHGHGQTLIMLQMDRWRDERTENTPKAVGVIGSQADCRSAYLNTGIWSAGI</sequence>
<comment type="caution">
    <text evidence="1">The sequence shown here is derived from an EMBL/GenBank/DDBJ whole genome shotgun (WGS) entry which is preliminary data.</text>
</comment>
<organism evidence="1 2">
    <name type="scientific">Aldrovandia affinis</name>
    <dbReference type="NCBI Taxonomy" id="143900"/>
    <lineage>
        <taxon>Eukaryota</taxon>
        <taxon>Metazoa</taxon>
        <taxon>Chordata</taxon>
        <taxon>Craniata</taxon>
        <taxon>Vertebrata</taxon>
        <taxon>Euteleostomi</taxon>
        <taxon>Actinopterygii</taxon>
        <taxon>Neopterygii</taxon>
        <taxon>Teleostei</taxon>
        <taxon>Notacanthiformes</taxon>
        <taxon>Halosauridae</taxon>
        <taxon>Aldrovandia</taxon>
    </lineage>
</organism>